<dbReference type="Pfam" id="PF13862">
    <property type="entry name" value="BCCIP"/>
    <property type="match status" value="1"/>
</dbReference>
<dbReference type="OrthoDB" id="27543at2759"/>
<dbReference type="AlphaFoldDB" id="A0A200PYD9"/>
<sequence>MTRRPSRRRHSSSKSLPSAFSSFARTVNLVASTSRSSTKLKQLSSSKLDKKVPSKSRGNRFIKDTPKEKVDCSESSSEEENGGIVQLDFDFFSPKLEDFHGVKVLLQTYLDDNQWDLSGFVDLIVGQTTVGTVVKIEDEEDENDDCLYSVVTALNLDRYKDHKSIKEIKDFLLKVCDEKDVLGDLRILLDEQTKNVGLLVSRHVVNFPPELLPPLYNALFDEVARAAQDEPRYFSFKVYLLVTRIYKHKNADQRKRTSKSCSDDPIIYVWPEDEIFHKLSSWTYTFPLRSRPTDELKNYKSVGLVMAVEARKVPIFQQELQSLISQS</sequence>
<evidence type="ECO:0000313" key="5">
    <source>
        <dbReference type="Proteomes" id="UP000195402"/>
    </source>
</evidence>
<keyword evidence="5" id="KW-1185">Reference proteome</keyword>
<dbReference type="Proteomes" id="UP000195402">
    <property type="component" value="Unassembled WGS sequence"/>
</dbReference>
<feature type="region of interest" description="Disordered" evidence="3">
    <location>
        <begin position="41"/>
        <end position="77"/>
    </location>
</feature>
<comment type="caution">
    <text evidence="4">The sequence shown here is derived from an EMBL/GenBank/DDBJ whole genome shotgun (WGS) entry which is preliminary data.</text>
</comment>
<comment type="similarity">
    <text evidence="1 2">Belongs to the BCP1 family.</text>
</comment>
<feature type="compositionally biased region" description="Basic and acidic residues" evidence="3">
    <location>
        <begin position="61"/>
        <end position="72"/>
    </location>
</feature>
<dbReference type="STRING" id="56857.A0A200PYD9"/>
<dbReference type="FunCoup" id="A0A200PYD9">
    <property type="interactions" value="2965"/>
</dbReference>
<dbReference type="OMA" id="VKFYRKE"/>
<dbReference type="InterPro" id="IPR025602">
    <property type="entry name" value="BCP1_family"/>
</dbReference>
<proteinExistence type="inferred from homology"/>
<evidence type="ECO:0000256" key="1">
    <source>
        <dbReference type="ARBA" id="ARBA00006781"/>
    </source>
</evidence>
<dbReference type="InParanoid" id="A0A200PYD9"/>
<dbReference type="PANTHER" id="PTHR13261:SF0">
    <property type="entry name" value="BRCA2 AND CDKN1A-INTERACTING PROTEIN"/>
    <property type="match status" value="1"/>
</dbReference>
<dbReference type="PIRSF" id="PIRSF028983">
    <property type="entry name" value="BCP1"/>
    <property type="match status" value="1"/>
</dbReference>
<dbReference type="PANTHER" id="PTHR13261">
    <property type="entry name" value="BRCA2 AND CDKN1A INTERACTING PROTEIN"/>
    <property type="match status" value="1"/>
</dbReference>
<dbReference type="GO" id="GO:0005634">
    <property type="term" value="C:nucleus"/>
    <property type="evidence" value="ECO:0007669"/>
    <property type="project" value="TreeGrafter"/>
</dbReference>
<evidence type="ECO:0000256" key="2">
    <source>
        <dbReference type="PIRNR" id="PIRNR028983"/>
    </source>
</evidence>
<evidence type="ECO:0000256" key="3">
    <source>
        <dbReference type="SAM" id="MobiDB-lite"/>
    </source>
</evidence>
<evidence type="ECO:0000313" key="4">
    <source>
        <dbReference type="EMBL" id="OVA03185.1"/>
    </source>
</evidence>
<name>A0A200PYD9_MACCD</name>
<reference evidence="4 5" key="1">
    <citation type="journal article" date="2017" name="Mol. Plant">
        <title>The Genome of Medicinal Plant Macleaya cordata Provides New Insights into Benzylisoquinoline Alkaloids Metabolism.</title>
        <authorList>
            <person name="Liu X."/>
            <person name="Liu Y."/>
            <person name="Huang P."/>
            <person name="Ma Y."/>
            <person name="Qing Z."/>
            <person name="Tang Q."/>
            <person name="Cao H."/>
            <person name="Cheng P."/>
            <person name="Zheng Y."/>
            <person name="Yuan Z."/>
            <person name="Zhou Y."/>
            <person name="Liu J."/>
            <person name="Tang Z."/>
            <person name="Zhuo Y."/>
            <person name="Zhang Y."/>
            <person name="Yu L."/>
            <person name="Huang J."/>
            <person name="Yang P."/>
            <person name="Peng Q."/>
            <person name="Zhang J."/>
            <person name="Jiang W."/>
            <person name="Zhang Z."/>
            <person name="Lin K."/>
            <person name="Ro D.K."/>
            <person name="Chen X."/>
            <person name="Xiong X."/>
            <person name="Shang Y."/>
            <person name="Huang S."/>
            <person name="Zeng J."/>
        </authorList>
    </citation>
    <scope>NUCLEOTIDE SEQUENCE [LARGE SCALE GENOMIC DNA]</scope>
    <source>
        <strain evidence="5">cv. BLH2017</strain>
        <tissue evidence="4">Root</tissue>
    </source>
</reference>
<dbReference type="EMBL" id="MVGT01003797">
    <property type="protein sequence ID" value="OVA03185.1"/>
    <property type="molecule type" value="Genomic_DNA"/>
</dbReference>
<gene>
    <name evidence="4" type="ORF">BVC80_8271g1</name>
</gene>
<organism evidence="4 5">
    <name type="scientific">Macleaya cordata</name>
    <name type="common">Five-seeded plume-poppy</name>
    <name type="synonym">Bocconia cordata</name>
    <dbReference type="NCBI Taxonomy" id="56857"/>
    <lineage>
        <taxon>Eukaryota</taxon>
        <taxon>Viridiplantae</taxon>
        <taxon>Streptophyta</taxon>
        <taxon>Embryophyta</taxon>
        <taxon>Tracheophyta</taxon>
        <taxon>Spermatophyta</taxon>
        <taxon>Magnoliopsida</taxon>
        <taxon>Ranunculales</taxon>
        <taxon>Papaveraceae</taxon>
        <taxon>Papaveroideae</taxon>
        <taxon>Macleaya</taxon>
    </lineage>
</organism>
<protein>
    <recommendedName>
        <fullName evidence="2">Protein BCCIP homolog</fullName>
    </recommendedName>
</protein>
<accession>A0A200PYD9</accession>